<organism evidence="1 2">
    <name type="scientific">Clostridium moutaii</name>
    <dbReference type="NCBI Taxonomy" id="3240932"/>
    <lineage>
        <taxon>Bacteria</taxon>
        <taxon>Bacillati</taxon>
        <taxon>Bacillota</taxon>
        <taxon>Clostridia</taxon>
        <taxon>Eubacteriales</taxon>
        <taxon>Clostridiaceae</taxon>
        <taxon>Clostridium</taxon>
    </lineage>
</organism>
<dbReference type="EMBL" id="JBGEWD010000021">
    <property type="protein sequence ID" value="MEY8001608.1"/>
    <property type="molecule type" value="Genomic_DNA"/>
</dbReference>
<dbReference type="RefSeq" id="WP_369705501.1">
    <property type="nucleotide sequence ID" value="NZ_JBGEWD010000021.1"/>
</dbReference>
<reference evidence="1 2" key="1">
    <citation type="submission" date="2024-08" db="EMBL/GenBank/DDBJ databases">
        <title>Clostridium lapicellarii sp. nov., and Clostridium renhuaiense sp. nov., two species isolated from the mud in a fermentation cellar used for producing sauce-flavour Chinese liquors.</title>
        <authorList>
            <person name="Yang F."/>
            <person name="Wang H."/>
            <person name="Chen L.Q."/>
            <person name="Zhou N."/>
            <person name="Lu J.J."/>
            <person name="Pu X.X."/>
            <person name="Wan B."/>
            <person name="Wang L."/>
            <person name="Liu S.J."/>
        </authorList>
    </citation>
    <scope>NUCLEOTIDE SEQUENCE [LARGE SCALE GENOMIC DNA]</scope>
    <source>
        <strain evidence="1 2">MT-5</strain>
    </source>
</reference>
<keyword evidence="2" id="KW-1185">Reference proteome</keyword>
<gene>
    <name evidence="1" type="ORF">AB8U03_15670</name>
</gene>
<evidence type="ECO:0000313" key="1">
    <source>
        <dbReference type="EMBL" id="MEY8001608.1"/>
    </source>
</evidence>
<accession>A0ABV4BSY3</accession>
<dbReference type="Pfam" id="PF04883">
    <property type="entry name" value="HK97-gp10_like"/>
    <property type="match status" value="1"/>
</dbReference>
<evidence type="ECO:0000313" key="2">
    <source>
        <dbReference type="Proteomes" id="UP001564657"/>
    </source>
</evidence>
<name>A0ABV4BSY3_9CLOT</name>
<proteinExistence type="predicted"/>
<sequence length="159" mass="18148">MAETGFSGLEELDSFVKDMLSLANEELPRESKTFLKKNANQLTTATRNKAKELGIMEKTGNYYKGFKSGKVYTYHGQLSCRAYNSSPHAHLLEYGHKIKNEKGGKYLTAKYGKDKNGKDIESDFVPGFHPFLRAYEDFMSKYYNNCESFVDDMINKHGL</sequence>
<protein>
    <submittedName>
        <fullName evidence="1">HK97 gp10 family phage protein</fullName>
    </submittedName>
</protein>
<dbReference type="InterPro" id="IPR010064">
    <property type="entry name" value="HK97-gp10_tail"/>
</dbReference>
<dbReference type="Proteomes" id="UP001564657">
    <property type="component" value="Unassembled WGS sequence"/>
</dbReference>
<comment type="caution">
    <text evidence="1">The sequence shown here is derived from an EMBL/GenBank/DDBJ whole genome shotgun (WGS) entry which is preliminary data.</text>
</comment>